<accession>A0A0H1BEV4</accession>
<dbReference type="Proteomes" id="UP000053573">
    <property type="component" value="Unassembled WGS sequence"/>
</dbReference>
<dbReference type="EMBL" id="LDEV01002234">
    <property type="protein sequence ID" value="KLJ09870.1"/>
    <property type="molecule type" value="Genomic_DNA"/>
</dbReference>
<reference evidence="2" key="1">
    <citation type="journal article" date="2015" name="PLoS Genet.">
        <title>The dynamic genome and transcriptome of the human fungal pathogen Blastomyces and close relative Emmonsia.</title>
        <authorList>
            <person name="Munoz J.F."/>
            <person name="Gauthier G.M."/>
            <person name="Desjardins C.A."/>
            <person name="Gallo J.E."/>
            <person name="Holder J."/>
            <person name="Sullivan T.D."/>
            <person name="Marty A.J."/>
            <person name="Carmen J.C."/>
            <person name="Chen Z."/>
            <person name="Ding L."/>
            <person name="Gujja S."/>
            <person name="Magrini V."/>
            <person name="Misas E."/>
            <person name="Mitreva M."/>
            <person name="Priest M."/>
            <person name="Saif S."/>
            <person name="Whiston E.A."/>
            <person name="Young S."/>
            <person name="Zeng Q."/>
            <person name="Goldman W.E."/>
            <person name="Mardis E.R."/>
            <person name="Taylor J.W."/>
            <person name="McEwen J.G."/>
            <person name="Clay O.K."/>
            <person name="Klein B.S."/>
            <person name="Cuomo C.A."/>
        </authorList>
    </citation>
    <scope>NUCLEOTIDE SEQUENCE [LARGE SCALE GENOMIC DNA]</scope>
    <source>
        <strain evidence="2">UAMH 139</strain>
    </source>
</reference>
<keyword evidence="2" id="KW-1185">Reference proteome</keyword>
<comment type="caution">
    <text evidence="1">The sequence shown here is derived from an EMBL/GenBank/DDBJ whole genome shotgun (WGS) entry which is preliminary data.</text>
</comment>
<gene>
    <name evidence="1" type="ORF">EMPG_14715</name>
</gene>
<proteinExistence type="predicted"/>
<protein>
    <submittedName>
        <fullName evidence="1">Uncharacterized protein</fullName>
    </submittedName>
</protein>
<organism evidence="1 2">
    <name type="scientific">Blastomyces silverae</name>
    <dbReference type="NCBI Taxonomy" id="2060906"/>
    <lineage>
        <taxon>Eukaryota</taxon>
        <taxon>Fungi</taxon>
        <taxon>Dikarya</taxon>
        <taxon>Ascomycota</taxon>
        <taxon>Pezizomycotina</taxon>
        <taxon>Eurotiomycetes</taxon>
        <taxon>Eurotiomycetidae</taxon>
        <taxon>Onygenales</taxon>
        <taxon>Ajellomycetaceae</taxon>
        <taxon>Blastomyces</taxon>
    </lineage>
</organism>
<name>A0A0H1BEV4_9EURO</name>
<dbReference type="AlphaFoldDB" id="A0A0H1BEV4"/>
<evidence type="ECO:0000313" key="2">
    <source>
        <dbReference type="Proteomes" id="UP000053573"/>
    </source>
</evidence>
<sequence length="109" mass="12151">MALILRKTPTSRGVARLPQTTETIPSRQMRGRTIPSKNVLLQDHVQVEEVAMALAGQKGAMDVLLTTTVFTNQLLEALWHSIPQGLRPRQTKAALAARMVKLFRRIPRG</sequence>
<evidence type="ECO:0000313" key="1">
    <source>
        <dbReference type="EMBL" id="KLJ09870.1"/>
    </source>
</evidence>